<dbReference type="EMBL" id="PDNC01000180">
    <property type="protein sequence ID" value="PGG96345.1"/>
    <property type="molecule type" value="Genomic_DNA"/>
</dbReference>
<proteinExistence type="predicted"/>
<protein>
    <submittedName>
        <fullName evidence="1">Uncharacterized protein</fullName>
    </submittedName>
</protein>
<accession>A0A2B7WHW0</accession>
<dbReference type="AlphaFoldDB" id="A0A2B7WHW0"/>
<keyword evidence="2" id="KW-1185">Reference proteome</keyword>
<reference evidence="1 2" key="1">
    <citation type="submission" date="2017-10" db="EMBL/GenBank/DDBJ databases">
        <title>Comparative genomics in systemic dimorphic fungi from Ajellomycetaceae.</title>
        <authorList>
            <person name="Munoz J.F."/>
            <person name="Mcewen J.G."/>
            <person name="Clay O.K."/>
            <person name="Cuomo C.A."/>
        </authorList>
    </citation>
    <scope>NUCLEOTIDE SEQUENCE [LARGE SCALE GENOMIC DNA]</scope>
    <source>
        <strain evidence="1 2">UAMH130</strain>
    </source>
</reference>
<evidence type="ECO:0000313" key="2">
    <source>
        <dbReference type="Proteomes" id="UP000224080"/>
    </source>
</evidence>
<evidence type="ECO:0000313" key="1">
    <source>
        <dbReference type="EMBL" id="PGG96345.1"/>
    </source>
</evidence>
<gene>
    <name evidence="1" type="ORF">GX51_07875</name>
</gene>
<sequence>MSPPSKCFKTILVSEYSESRDHSRQATVTYREIAMGYSEIVLEDSRLSMEYTVVAKAGFTPMKNEATMIRIGLPAF</sequence>
<dbReference type="Proteomes" id="UP000224080">
    <property type="component" value="Unassembled WGS sequence"/>
</dbReference>
<name>A0A2B7WHW0_9EURO</name>
<organism evidence="1 2">
    <name type="scientific">Blastomyces parvus</name>
    <dbReference type="NCBI Taxonomy" id="2060905"/>
    <lineage>
        <taxon>Eukaryota</taxon>
        <taxon>Fungi</taxon>
        <taxon>Dikarya</taxon>
        <taxon>Ascomycota</taxon>
        <taxon>Pezizomycotina</taxon>
        <taxon>Eurotiomycetes</taxon>
        <taxon>Eurotiomycetidae</taxon>
        <taxon>Onygenales</taxon>
        <taxon>Ajellomycetaceae</taxon>
        <taxon>Blastomyces</taxon>
    </lineage>
</organism>
<comment type="caution">
    <text evidence="1">The sequence shown here is derived from an EMBL/GenBank/DDBJ whole genome shotgun (WGS) entry which is preliminary data.</text>
</comment>